<feature type="domain" description="Cation-transporting P-type ATPase C-terminal" evidence="4">
    <location>
        <begin position="44"/>
        <end position="216"/>
    </location>
</feature>
<dbReference type="InterPro" id="IPR006068">
    <property type="entry name" value="ATPase_P-typ_cation-transptr_C"/>
</dbReference>
<keyword evidence="3" id="KW-0812">Transmembrane</keyword>
<feature type="transmembrane region" description="Helical" evidence="3">
    <location>
        <begin position="161"/>
        <end position="179"/>
    </location>
</feature>
<keyword evidence="6" id="KW-1185">Reference proteome</keyword>
<gene>
    <name evidence="5" type="ORF">K9U37_08840</name>
</gene>
<dbReference type="Proteomes" id="UP001139068">
    <property type="component" value="Unassembled WGS sequence"/>
</dbReference>
<dbReference type="Pfam" id="PF00689">
    <property type="entry name" value="Cation_ATPase_C"/>
    <property type="match status" value="1"/>
</dbReference>
<evidence type="ECO:0000256" key="2">
    <source>
        <dbReference type="ARBA" id="ARBA00022475"/>
    </source>
</evidence>
<dbReference type="PANTHER" id="PTHR43294:SF13">
    <property type="entry name" value="SODIUM_POTASSIUM-TRANSPORTING ATPASE SUBUNIT ALPHA"/>
    <property type="match status" value="1"/>
</dbReference>
<organism evidence="5 6">
    <name type="scientific">Candidatus Mycolicibacterium alkanivorans</name>
    <dbReference type="NCBI Taxonomy" id="2954114"/>
    <lineage>
        <taxon>Bacteria</taxon>
        <taxon>Bacillati</taxon>
        <taxon>Actinomycetota</taxon>
        <taxon>Actinomycetes</taxon>
        <taxon>Mycobacteriales</taxon>
        <taxon>Mycobacteriaceae</taxon>
        <taxon>Mycolicibacterium</taxon>
    </lineage>
</organism>
<comment type="subcellular location">
    <subcellularLocation>
        <location evidence="1">Cell membrane</location>
        <topology evidence="1">Multi-pass membrane protein</topology>
    </subcellularLocation>
</comment>
<keyword evidence="3" id="KW-1133">Transmembrane helix</keyword>
<dbReference type="RefSeq" id="WP_243071364.1">
    <property type="nucleotide sequence ID" value="NZ_JAIVFL010000001.1"/>
</dbReference>
<protein>
    <submittedName>
        <fullName evidence="5">Cation transporting ATPase C-terminal domain-containing protein</fullName>
    </submittedName>
</protein>
<evidence type="ECO:0000256" key="1">
    <source>
        <dbReference type="ARBA" id="ARBA00004651"/>
    </source>
</evidence>
<dbReference type="PANTHER" id="PTHR43294">
    <property type="entry name" value="SODIUM/POTASSIUM-TRANSPORTING ATPASE SUBUNIT ALPHA"/>
    <property type="match status" value="1"/>
</dbReference>
<reference evidence="5" key="1">
    <citation type="journal article" date="2022" name="ISME J.">
        <title>Identification of active gaseous-alkane degraders at natural gas seeps.</title>
        <authorList>
            <person name="Farhan Ul Haque M."/>
            <person name="Hernandez M."/>
            <person name="Crombie A.T."/>
            <person name="Murrell J.C."/>
        </authorList>
    </citation>
    <scope>NUCLEOTIDE SEQUENCE</scope>
    <source>
        <strain evidence="5">ANDR5</strain>
    </source>
</reference>
<evidence type="ECO:0000313" key="5">
    <source>
        <dbReference type="EMBL" id="MCI4674998.1"/>
    </source>
</evidence>
<keyword evidence="2" id="KW-1003">Cell membrane</keyword>
<comment type="caution">
    <text evidence="5">The sequence shown here is derived from an EMBL/GenBank/DDBJ whole genome shotgun (WGS) entry which is preliminary data.</text>
</comment>
<dbReference type="InterPro" id="IPR023298">
    <property type="entry name" value="ATPase_P-typ_TM_dom_sf"/>
</dbReference>
<feature type="transmembrane region" description="Helical" evidence="3">
    <location>
        <begin position="20"/>
        <end position="41"/>
    </location>
</feature>
<proteinExistence type="predicted"/>
<accession>A0ABS9YUU8</accession>
<evidence type="ECO:0000313" key="6">
    <source>
        <dbReference type="Proteomes" id="UP001139068"/>
    </source>
</evidence>
<dbReference type="EMBL" id="JAIVFL010000001">
    <property type="protein sequence ID" value="MCI4674998.1"/>
    <property type="molecule type" value="Genomic_DNA"/>
</dbReference>
<feature type="transmembrane region" description="Helical" evidence="3">
    <location>
        <begin position="93"/>
        <end position="116"/>
    </location>
</feature>
<name>A0ABS9YUU8_9MYCO</name>
<dbReference type="InterPro" id="IPR050510">
    <property type="entry name" value="Cation_transp_ATPase_P-type"/>
</dbReference>
<evidence type="ECO:0000259" key="4">
    <source>
        <dbReference type="Pfam" id="PF00689"/>
    </source>
</evidence>
<dbReference type="Gene3D" id="1.20.1110.10">
    <property type="entry name" value="Calcium-transporting ATPase, transmembrane domain"/>
    <property type="match status" value="2"/>
</dbReference>
<dbReference type="SUPFAM" id="SSF81665">
    <property type="entry name" value="Calcium ATPase, transmembrane domain M"/>
    <property type="match status" value="1"/>
</dbReference>
<keyword evidence="3" id="KW-0472">Membrane</keyword>
<sequence length="239" mass="26437">MSIVAASEEGRIAFANIRKVTFFLISTALAEVAAILVALWLRWPMLLAPAQILWLNLVTNGVQDLALAFEPGSRDVLKRPPRPRREGILSATMWERTAIVGVVMAAGALFMFNWQFDRDRSLVAAQSVTLTTLVLSEAFRAGNARSENRSLFTLNPLANPFLLWASLGALSLHIAAMHLPPFQYVLGIEPISGAAWIRAVLVAATILVAVEARKAFRRRHPIRARPLRQRPTPRATQTE</sequence>
<evidence type="ECO:0000256" key="3">
    <source>
        <dbReference type="SAM" id="Phobius"/>
    </source>
</evidence>
<feature type="transmembrane region" description="Helical" evidence="3">
    <location>
        <begin position="191"/>
        <end position="210"/>
    </location>
</feature>